<keyword evidence="5" id="KW-1185">Reference proteome</keyword>
<accession>A0ABN1ED12</accession>
<dbReference type="Pfam" id="PF01370">
    <property type="entry name" value="Epimerase"/>
    <property type="match status" value="1"/>
</dbReference>
<dbReference type="InterPro" id="IPR010099">
    <property type="entry name" value="SDR39U1"/>
</dbReference>
<sequence length="302" mass="33056">MHILITGGSGLIGSALVKRWQNQYKLTILSRNPQSVITRFGTAISAVSSIKDVDFNDITAVVNLAGEPIVGKRWSEQQKQKLCNSRWLCTKALVDAINNASKPPQVLISGSAIGFYGAQQAQLISEDYSHVHDDFPHQLCKHWEEVAQDAASPQTRVCLLRTGIVLAKDGGALKKMLPPFQLGLGGKIGNGQQYMSWIHIDDMVQIIEFLLLHPTLQGVFNATAPTPVANTQFSQALAKVLHRPALLPIPAFILNLLLGEMATLLIDGQRVIPANLIKAGYQFHFTELEPALTNLLSRRSAL</sequence>
<feature type="domain" description="NAD-dependent epimerase/dehydratase" evidence="2">
    <location>
        <begin position="3"/>
        <end position="215"/>
    </location>
</feature>
<name>A0ABN1ED12_9GAMM</name>
<feature type="domain" description="DUF1731" evidence="3">
    <location>
        <begin position="249"/>
        <end position="295"/>
    </location>
</feature>
<dbReference type="CDD" id="cd05242">
    <property type="entry name" value="SDR_a8"/>
    <property type="match status" value="1"/>
</dbReference>
<dbReference type="RefSeq" id="WP_226768044.1">
    <property type="nucleotide sequence ID" value="NZ_BAAAEO010000006.1"/>
</dbReference>
<evidence type="ECO:0000259" key="3">
    <source>
        <dbReference type="Pfam" id="PF08338"/>
    </source>
</evidence>
<dbReference type="InterPro" id="IPR013549">
    <property type="entry name" value="DUF1731"/>
</dbReference>
<dbReference type="NCBIfam" id="TIGR01777">
    <property type="entry name" value="yfcH"/>
    <property type="match status" value="1"/>
</dbReference>
<dbReference type="EMBL" id="BAAAEO010000006">
    <property type="protein sequence ID" value="GAA0564072.1"/>
    <property type="molecule type" value="Genomic_DNA"/>
</dbReference>
<organism evidence="4 5">
    <name type="scientific">Rheinheimera aquimaris</name>
    <dbReference type="NCBI Taxonomy" id="412437"/>
    <lineage>
        <taxon>Bacteria</taxon>
        <taxon>Pseudomonadati</taxon>
        <taxon>Pseudomonadota</taxon>
        <taxon>Gammaproteobacteria</taxon>
        <taxon>Chromatiales</taxon>
        <taxon>Chromatiaceae</taxon>
        <taxon>Rheinheimera</taxon>
    </lineage>
</organism>
<dbReference type="SUPFAM" id="SSF51735">
    <property type="entry name" value="NAD(P)-binding Rossmann-fold domains"/>
    <property type="match status" value="1"/>
</dbReference>
<proteinExistence type="inferred from homology"/>
<dbReference type="Pfam" id="PF08338">
    <property type="entry name" value="DUF1731"/>
    <property type="match status" value="1"/>
</dbReference>
<protein>
    <submittedName>
        <fullName evidence="4">TIGR01777 family oxidoreductase</fullName>
    </submittedName>
</protein>
<evidence type="ECO:0000313" key="4">
    <source>
        <dbReference type="EMBL" id="GAA0564072.1"/>
    </source>
</evidence>
<comment type="caution">
    <text evidence="4">The sequence shown here is derived from an EMBL/GenBank/DDBJ whole genome shotgun (WGS) entry which is preliminary data.</text>
</comment>
<reference evidence="4 5" key="1">
    <citation type="journal article" date="2019" name="Int. J. Syst. Evol. Microbiol.">
        <title>The Global Catalogue of Microorganisms (GCM) 10K type strain sequencing project: providing services to taxonomists for standard genome sequencing and annotation.</title>
        <authorList>
            <consortium name="The Broad Institute Genomics Platform"/>
            <consortium name="The Broad Institute Genome Sequencing Center for Infectious Disease"/>
            <person name="Wu L."/>
            <person name="Ma J."/>
        </authorList>
    </citation>
    <scope>NUCLEOTIDE SEQUENCE [LARGE SCALE GENOMIC DNA]</scope>
    <source>
        <strain evidence="4 5">JCM 14331</strain>
    </source>
</reference>
<evidence type="ECO:0000259" key="2">
    <source>
        <dbReference type="Pfam" id="PF01370"/>
    </source>
</evidence>
<gene>
    <name evidence="4" type="ORF">GCM10009098_35270</name>
</gene>
<comment type="similarity">
    <text evidence="1">Belongs to the NAD(P)-dependent epimerase/dehydratase family. SDR39U1 subfamily.</text>
</comment>
<dbReference type="PANTHER" id="PTHR11092:SF0">
    <property type="entry name" value="EPIMERASE FAMILY PROTEIN SDR39U1"/>
    <property type="match status" value="1"/>
</dbReference>
<evidence type="ECO:0000313" key="5">
    <source>
        <dbReference type="Proteomes" id="UP001501169"/>
    </source>
</evidence>
<dbReference type="Proteomes" id="UP001501169">
    <property type="component" value="Unassembled WGS sequence"/>
</dbReference>
<dbReference type="PANTHER" id="PTHR11092">
    <property type="entry name" value="SUGAR NUCLEOTIDE EPIMERASE RELATED"/>
    <property type="match status" value="1"/>
</dbReference>
<dbReference type="InterPro" id="IPR001509">
    <property type="entry name" value="Epimerase_deHydtase"/>
</dbReference>
<dbReference type="Gene3D" id="3.40.50.720">
    <property type="entry name" value="NAD(P)-binding Rossmann-like Domain"/>
    <property type="match status" value="1"/>
</dbReference>
<evidence type="ECO:0000256" key="1">
    <source>
        <dbReference type="ARBA" id="ARBA00009353"/>
    </source>
</evidence>
<dbReference type="InterPro" id="IPR036291">
    <property type="entry name" value="NAD(P)-bd_dom_sf"/>
</dbReference>